<dbReference type="AlphaFoldDB" id="A0A7K3VRQ5"/>
<reference evidence="1 2" key="1">
    <citation type="submission" date="2019-12" db="EMBL/GenBank/DDBJ databases">
        <title>Rhizobium genotypes associated with high levels of biological nitrogen fixation by grain legumes in a temperate-maritime cropping system.</title>
        <authorList>
            <person name="Maluk M."/>
            <person name="Francesc Ferrando Molina F."/>
            <person name="Lopez Del Egido L."/>
            <person name="Lafos M."/>
            <person name="Langarica-Fuentes A."/>
            <person name="Gebre Yohannes G."/>
            <person name="Young M.W."/>
            <person name="Martin P."/>
            <person name="Gantlett R."/>
            <person name="Kenicer G."/>
            <person name="Hawes C."/>
            <person name="Begg G.S."/>
            <person name="Quilliam R.S."/>
            <person name="Squire G.R."/>
            <person name="Poole P.S."/>
            <person name="Young P.W."/>
            <person name="Iannetta P.M."/>
            <person name="James E.K."/>
        </authorList>
    </citation>
    <scope>NUCLEOTIDE SEQUENCE [LARGE SCALE GENOMIC DNA]</scope>
    <source>
        <strain evidence="1 2">JHI54</strain>
    </source>
</reference>
<dbReference type="RefSeq" id="WP_130689452.1">
    <property type="nucleotide sequence ID" value="NZ_JACDJD010000009.1"/>
</dbReference>
<evidence type="ECO:0000313" key="1">
    <source>
        <dbReference type="EMBL" id="NEK19876.1"/>
    </source>
</evidence>
<organism evidence="1 2">
    <name type="scientific">Rhizobium leguminosarum</name>
    <dbReference type="NCBI Taxonomy" id="384"/>
    <lineage>
        <taxon>Bacteria</taxon>
        <taxon>Pseudomonadati</taxon>
        <taxon>Pseudomonadota</taxon>
        <taxon>Alphaproteobacteria</taxon>
        <taxon>Hyphomicrobiales</taxon>
        <taxon>Rhizobiaceae</taxon>
        <taxon>Rhizobium/Agrobacterium group</taxon>
        <taxon>Rhizobium</taxon>
    </lineage>
</organism>
<name>A0A7K3VRQ5_RHILE</name>
<accession>A0A7K3VRQ5</accession>
<protein>
    <submittedName>
        <fullName evidence="1">Uncharacterized protein</fullName>
    </submittedName>
</protein>
<sequence>MRFTVAMLATLFASSALTSPEDAKQGRYALSAWQCFAYASNADRNEEVERFFNLGFEAAKKFLEAARANKISREDADSNTPMIVLWSSQGPTVDFAAGRIFEAVSAQTYRDMAEKDSTGMTLPVDKWITDKETLKSIGENKYRTSNCELIK</sequence>
<proteinExistence type="predicted"/>
<evidence type="ECO:0000313" key="2">
    <source>
        <dbReference type="Proteomes" id="UP000471705"/>
    </source>
</evidence>
<comment type="caution">
    <text evidence="1">The sequence shown here is derived from an EMBL/GenBank/DDBJ whole genome shotgun (WGS) entry which is preliminary data.</text>
</comment>
<dbReference type="Proteomes" id="UP000471705">
    <property type="component" value="Unassembled WGS sequence"/>
</dbReference>
<dbReference type="EMBL" id="WUFV01000034">
    <property type="protein sequence ID" value="NEK19876.1"/>
    <property type="molecule type" value="Genomic_DNA"/>
</dbReference>
<gene>
    <name evidence="1" type="ORF">GR257_34500</name>
</gene>